<gene>
    <name evidence="1" type="ORF">A4X20_28645</name>
</gene>
<dbReference type="AlphaFoldDB" id="A0A178LM76"/>
<comment type="caution">
    <text evidence="1">The sequence shown here is derived from an EMBL/GenBank/DDBJ whole genome shotgun (WGS) entry which is preliminary data.</text>
</comment>
<dbReference type="EMBL" id="LWCS01000055">
    <property type="protein sequence ID" value="OAN32049.1"/>
    <property type="molecule type" value="Genomic_DNA"/>
</dbReference>
<name>A0A178LM76_MYCIR</name>
<reference evidence="1 2" key="1">
    <citation type="submission" date="2016-04" db="EMBL/GenBank/DDBJ databases">
        <title>Draft Genome Sequences of Staphylococcus capitis Strain H36, S. capitis Strain H65, S. cohnii Strain H62, S. hominis Strain H69, Mycobacterium iranicum Strain H39, Plantibacter sp. Strain H53, Pseudomonas oryzihabitans Strain H72, and Microbacterium sp. Strain H83, isolated from residential settings.</title>
        <authorList>
            <person name="Lymperopoulou D."/>
            <person name="Adams R.I."/>
            <person name="Lindow S."/>
            <person name="Coil D.A."/>
            <person name="Jospin G."/>
            <person name="Eisen J.A."/>
        </authorList>
    </citation>
    <scope>NUCLEOTIDE SEQUENCE [LARGE SCALE GENOMIC DNA]</scope>
    <source>
        <strain evidence="1 2">H39</strain>
    </source>
</reference>
<evidence type="ECO:0008006" key="3">
    <source>
        <dbReference type="Google" id="ProtNLM"/>
    </source>
</evidence>
<organism evidence="1 2">
    <name type="scientific">Mycolicibacterium iranicum</name>
    <name type="common">Mycobacterium iranicum</name>
    <dbReference type="NCBI Taxonomy" id="912594"/>
    <lineage>
        <taxon>Bacteria</taxon>
        <taxon>Bacillati</taxon>
        <taxon>Actinomycetota</taxon>
        <taxon>Actinomycetes</taxon>
        <taxon>Mycobacteriales</taxon>
        <taxon>Mycobacteriaceae</taxon>
        <taxon>Mycolicibacterium</taxon>
    </lineage>
</organism>
<protein>
    <recommendedName>
        <fullName evidence="3">Tryptophanase</fullName>
    </recommendedName>
</protein>
<dbReference type="Proteomes" id="UP000078396">
    <property type="component" value="Unassembled WGS sequence"/>
</dbReference>
<accession>A0A178LM76</accession>
<dbReference type="RefSeq" id="WP_064284491.1">
    <property type="nucleotide sequence ID" value="NZ_LWCS01000055.1"/>
</dbReference>
<evidence type="ECO:0000313" key="2">
    <source>
        <dbReference type="Proteomes" id="UP000078396"/>
    </source>
</evidence>
<sequence>MDDWAEFDLAWELADAISPLLAERDRAQLYATIGSGESYTAIDTVLQTLAHQSWPIPDELVTKLTTWLDAYAHSDDAPRLHELLHAIKSLRR</sequence>
<evidence type="ECO:0000313" key="1">
    <source>
        <dbReference type="EMBL" id="OAN32049.1"/>
    </source>
</evidence>
<dbReference type="OrthoDB" id="4732967at2"/>
<proteinExistence type="predicted"/>